<evidence type="ECO:0000313" key="2">
    <source>
        <dbReference type="Proteomes" id="UP000320176"/>
    </source>
</evidence>
<dbReference type="Proteomes" id="UP000320176">
    <property type="component" value="Unassembled WGS sequence"/>
</dbReference>
<gene>
    <name evidence="1" type="ORF">Pla52n_62780</name>
</gene>
<comment type="caution">
    <text evidence="1">The sequence shown here is derived from an EMBL/GenBank/DDBJ whole genome shotgun (WGS) entry which is preliminary data.</text>
</comment>
<dbReference type="AlphaFoldDB" id="A0A5C5ZXN0"/>
<protein>
    <submittedName>
        <fullName evidence="1">Uncharacterized protein</fullName>
    </submittedName>
</protein>
<evidence type="ECO:0000313" key="1">
    <source>
        <dbReference type="EMBL" id="TWT92404.1"/>
    </source>
</evidence>
<dbReference type="EMBL" id="SJPN01000011">
    <property type="protein sequence ID" value="TWT92404.1"/>
    <property type="molecule type" value="Genomic_DNA"/>
</dbReference>
<reference evidence="1 2" key="1">
    <citation type="submission" date="2019-02" db="EMBL/GenBank/DDBJ databases">
        <title>Deep-cultivation of Planctomycetes and their phenomic and genomic characterization uncovers novel biology.</title>
        <authorList>
            <person name="Wiegand S."/>
            <person name="Jogler M."/>
            <person name="Boedeker C."/>
            <person name="Pinto D."/>
            <person name="Vollmers J."/>
            <person name="Rivas-Marin E."/>
            <person name="Kohn T."/>
            <person name="Peeters S.H."/>
            <person name="Heuer A."/>
            <person name="Rast P."/>
            <person name="Oberbeckmann S."/>
            <person name="Bunk B."/>
            <person name="Jeske O."/>
            <person name="Meyerdierks A."/>
            <person name="Storesund J.E."/>
            <person name="Kallscheuer N."/>
            <person name="Luecker S."/>
            <person name="Lage O.M."/>
            <person name="Pohl T."/>
            <person name="Merkel B.J."/>
            <person name="Hornburger P."/>
            <person name="Mueller R.-W."/>
            <person name="Bruemmer F."/>
            <person name="Labrenz M."/>
            <person name="Spormann A.M."/>
            <person name="Op Den Camp H."/>
            <person name="Overmann J."/>
            <person name="Amann R."/>
            <person name="Jetten M.S.M."/>
            <person name="Mascher T."/>
            <person name="Medema M.H."/>
            <person name="Devos D.P."/>
            <person name="Kaster A.-K."/>
            <person name="Ovreas L."/>
            <person name="Rohde M."/>
            <person name="Galperin M.Y."/>
            <person name="Jogler C."/>
        </authorList>
    </citation>
    <scope>NUCLEOTIDE SEQUENCE [LARGE SCALE GENOMIC DNA]</scope>
    <source>
        <strain evidence="1 2">Pla52n</strain>
    </source>
</reference>
<accession>A0A5C5ZXN0</accession>
<sequence length="111" mass="11758">MCQWARNRANVVWWWLAIATDGGQAIGGTAFSGKMLPRIGVGGDVYGKPAEGDCIASLTARLNRDIVSPPWQAILGGLQAGSRNHTGQVGLPLFGELFLGPKAFSGSLYRS</sequence>
<organism evidence="1 2">
    <name type="scientific">Stieleria varia</name>
    <dbReference type="NCBI Taxonomy" id="2528005"/>
    <lineage>
        <taxon>Bacteria</taxon>
        <taxon>Pseudomonadati</taxon>
        <taxon>Planctomycetota</taxon>
        <taxon>Planctomycetia</taxon>
        <taxon>Pirellulales</taxon>
        <taxon>Pirellulaceae</taxon>
        <taxon>Stieleria</taxon>
    </lineage>
</organism>
<proteinExistence type="predicted"/>
<name>A0A5C5ZXN0_9BACT</name>
<keyword evidence="2" id="KW-1185">Reference proteome</keyword>